<proteinExistence type="predicted"/>
<dbReference type="HOGENOM" id="CLU_116900_1_0_1"/>
<dbReference type="OrthoDB" id="7817040at2759"/>
<dbReference type="PANTHER" id="PTHR20898">
    <property type="entry name" value="DAEDALUS ON 3-RELATED-RELATED"/>
    <property type="match status" value="1"/>
</dbReference>
<dbReference type="InParanoid" id="B4MYU8"/>
<accession>B4MYU8</accession>
<evidence type="ECO:0000313" key="3">
    <source>
        <dbReference type="Proteomes" id="UP000007798"/>
    </source>
</evidence>
<protein>
    <submittedName>
        <fullName evidence="2">Uncharacterized protein</fullName>
    </submittedName>
</protein>
<dbReference type="Proteomes" id="UP000007798">
    <property type="component" value="Unassembled WGS sequence"/>
</dbReference>
<dbReference type="AlphaFoldDB" id="B4MYU8"/>
<organism evidence="2 3">
    <name type="scientific">Drosophila willistoni</name>
    <name type="common">Fruit fly</name>
    <dbReference type="NCBI Taxonomy" id="7260"/>
    <lineage>
        <taxon>Eukaryota</taxon>
        <taxon>Metazoa</taxon>
        <taxon>Ecdysozoa</taxon>
        <taxon>Arthropoda</taxon>
        <taxon>Hexapoda</taxon>
        <taxon>Insecta</taxon>
        <taxon>Pterygota</taxon>
        <taxon>Neoptera</taxon>
        <taxon>Endopterygota</taxon>
        <taxon>Diptera</taxon>
        <taxon>Brachycera</taxon>
        <taxon>Muscomorpha</taxon>
        <taxon>Ephydroidea</taxon>
        <taxon>Drosophilidae</taxon>
        <taxon>Drosophila</taxon>
        <taxon>Sophophora</taxon>
    </lineage>
</organism>
<dbReference type="EMBL" id="CH963913">
    <property type="protein sequence ID" value="EDW77287.2"/>
    <property type="molecule type" value="Genomic_DNA"/>
</dbReference>
<dbReference type="PANTHER" id="PTHR20898:SF0">
    <property type="entry name" value="DAEDALUS ON 3-RELATED"/>
    <property type="match status" value="1"/>
</dbReference>
<dbReference type="SMART" id="SM00697">
    <property type="entry name" value="DM8"/>
    <property type="match status" value="1"/>
</dbReference>
<sequence length="153" mass="18099">MQYLKLLTVLLCLFQVEGKFQKLNCEVFKTSFGEFKECEIKAVQLYFLKRGNGYGWQPFLYNIKFDFCDFLIKRQPFMANLIYSYIKSYANFNNTCPQPGSLVKLTNFDLNVDTLRERFPIEQGEYGLVVNWFTKNKKMFSINGSILYSDYKV</sequence>
<dbReference type="Pfam" id="PF06477">
    <property type="entry name" value="DUF1091"/>
    <property type="match status" value="1"/>
</dbReference>
<gene>
    <name evidence="2" type="primary">Dwil\GK18216</name>
    <name evidence="2" type="ORF">Dwil_GK18216</name>
</gene>
<evidence type="ECO:0000256" key="1">
    <source>
        <dbReference type="SAM" id="SignalP"/>
    </source>
</evidence>
<dbReference type="InterPro" id="IPR010512">
    <property type="entry name" value="DUF1091"/>
</dbReference>
<keyword evidence="1" id="KW-0732">Signal</keyword>
<reference evidence="2 3" key="1">
    <citation type="journal article" date="2007" name="Nature">
        <title>Evolution of genes and genomes on the Drosophila phylogeny.</title>
        <authorList>
            <consortium name="Drosophila 12 Genomes Consortium"/>
            <person name="Clark A.G."/>
            <person name="Eisen M.B."/>
            <person name="Smith D.R."/>
            <person name="Bergman C.M."/>
            <person name="Oliver B."/>
            <person name="Markow T.A."/>
            <person name="Kaufman T.C."/>
            <person name="Kellis M."/>
            <person name="Gelbart W."/>
            <person name="Iyer V.N."/>
            <person name="Pollard D.A."/>
            <person name="Sackton T.B."/>
            <person name="Larracuente A.M."/>
            <person name="Singh N.D."/>
            <person name="Abad J.P."/>
            <person name="Abt D.N."/>
            <person name="Adryan B."/>
            <person name="Aguade M."/>
            <person name="Akashi H."/>
            <person name="Anderson W.W."/>
            <person name="Aquadro C.F."/>
            <person name="Ardell D.H."/>
            <person name="Arguello R."/>
            <person name="Artieri C.G."/>
            <person name="Barbash D.A."/>
            <person name="Barker D."/>
            <person name="Barsanti P."/>
            <person name="Batterham P."/>
            <person name="Batzoglou S."/>
            <person name="Begun D."/>
            <person name="Bhutkar A."/>
            <person name="Blanco E."/>
            <person name="Bosak S.A."/>
            <person name="Bradley R.K."/>
            <person name="Brand A.D."/>
            <person name="Brent M.R."/>
            <person name="Brooks A.N."/>
            <person name="Brown R.H."/>
            <person name="Butlin R.K."/>
            <person name="Caggese C."/>
            <person name="Calvi B.R."/>
            <person name="Bernardo de Carvalho A."/>
            <person name="Caspi A."/>
            <person name="Castrezana S."/>
            <person name="Celniker S.E."/>
            <person name="Chang J.L."/>
            <person name="Chapple C."/>
            <person name="Chatterji S."/>
            <person name="Chinwalla A."/>
            <person name="Civetta A."/>
            <person name="Clifton S.W."/>
            <person name="Comeron J.M."/>
            <person name="Costello J.C."/>
            <person name="Coyne J.A."/>
            <person name="Daub J."/>
            <person name="David R.G."/>
            <person name="Delcher A.L."/>
            <person name="Delehaunty K."/>
            <person name="Do C.B."/>
            <person name="Ebling H."/>
            <person name="Edwards K."/>
            <person name="Eickbush T."/>
            <person name="Evans J.D."/>
            <person name="Filipski A."/>
            <person name="Findeiss S."/>
            <person name="Freyhult E."/>
            <person name="Fulton L."/>
            <person name="Fulton R."/>
            <person name="Garcia A.C."/>
            <person name="Gardiner A."/>
            <person name="Garfield D.A."/>
            <person name="Garvin B.E."/>
            <person name="Gibson G."/>
            <person name="Gilbert D."/>
            <person name="Gnerre S."/>
            <person name="Godfrey J."/>
            <person name="Good R."/>
            <person name="Gotea V."/>
            <person name="Gravely B."/>
            <person name="Greenberg A.J."/>
            <person name="Griffiths-Jones S."/>
            <person name="Gross S."/>
            <person name="Guigo R."/>
            <person name="Gustafson E.A."/>
            <person name="Haerty W."/>
            <person name="Hahn M.W."/>
            <person name="Halligan D.L."/>
            <person name="Halpern A.L."/>
            <person name="Halter G.M."/>
            <person name="Han M.V."/>
            <person name="Heger A."/>
            <person name="Hillier L."/>
            <person name="Hinrichs A.S."/>
            <person name="Holmes I."/>
            <person name="Hoskins R.A."/>
            <person name="Hubisz M.J."/>
            <person name="Hultmark D."/>
            <person name="Huntley M.A."/>
            <person name="Jaffe D.B."/>
            <person name="Jagadeeshan S."/>
            <person name="Jeck W.R."/>
            <person name="Johnson J."/>
            <person name="Jones C.D."/>
            <person name="Jordan W.C."/>
            <person name="Karpen G.H."/>
            <person name="Kataoka E."/>
            <person name="Keightley P.D."/>
            <person name="Kheradpour P."/>
            <person name="Kirkness E.F."/>
            <person name="Koerich L.B."/>
            <person name="Kristiansen K."/>
            <person name="Kudrna D."/>
            <person name="Kulathinal R.J."/>
            <person name="Kumar S."/>
            <person name="Kwok R."/>
            <person name="Lander E."/>
            <person name="Langley C.H."/>
            <person name="Lapoint R."/>
            <person name="Lazzaro B.P."/>
            <person name="Lee S.J."/>
            <person name="Levesque L."/>
            <person name="Li R."/>
            <person name="Lin C.F."/>
            <person name="Lin M.F."/>
            <person name="Lindblad-Toh K."/>
            <person name="Llopart A."/>
            <person name="Long M."/>
            <person name="Low L."/>
            <person name="Lozovsky E."/>
            <person name="Lu J."/>
            <person name="Luo M."/>
            <person name="Machado C.A."/>
            <person name="Makalowski W."/>
            <person name="Marzo M."/>
            <person name="Matsuda M."/>
            <person name="Matzkin L."/>
            <person name="McAllister B."/>
            <person name="McBride C.S."/>
            <person name="McKernan B."/>
            <person name="McKernan K."/>
            <person name="Mendez-Lago M."/>
            <person name="Minx P."/>
            <person name="Mollenhauer M.U."/>
            <person name="Montooth K."/>
            <person name="Mount S.M."/>
            <person name="Mu X."/>
            <person name="Myers E."/>
            <person name="Negre B."/>
            <person name="Newfeld S."/>
            <person name="Nielsen R."/>
            <person name="Noor M.A."/>
            <person name="O'Grady P."/>
            <person name="Pachter L."/>
            <person name="Papaceit M."/>
            <person name="Parisi M.J."/>
            <person name="Parisi M."/>
            <person name="Parts L."/>
            <person name="Pedersen J.S."/>
            <person name="Pesole G."/>
            <person name="Phillippy A.M."/>
            <person name="Ponting C.P."/>
            <person name="Pop M."/>
            <person name="Porcelli D."/>
            <person name="Powell J.R."/>
            <person name="Prohaska S."/>
            <person name="Pruitt K."/>
            <person name="Puig M."/>
            <person name="Quesneville H."/>
            <person name="Ram K.R."/>
            <person name="Rand D."/>
            <person name="Rasmussen M.D."/>
            <person name="Reed L.K."/>
            <person name="Reenan R."/>
            <person name="Reily A."/>
            <person name="Remington K.A."/>
            <person name="Rieger T.T."/>
            <person name="Ritchie M.G."/>
            <person name="Robin C."/>
            <person name="Rogers Y.H."/>
            <person name="Rohde C."/>
            <person name="Rozas J."/>
            <person name="Rubenfield M.J."/>
            <person name="Ruiz A."/>
            <person name="Russo S."/>
            <person name="Salzberg S.L."/>
            <person name="Sanchez-Gracia A."/>
            <person name="Saranga D.J."/>
            <person name="Sato H."/>
            <person name="Schaeffer S.W."/>
            <person name="Schatz M.C."/>
            <person name="Schlenke T."/>
            <person name="Schwartz R."/>
            <person name="Segarra C."/>
            <person name="Singh R.S."/>
            <person name="Sirot L."/>
            <person name="Sirota M."/>
            <person name="Sisneros N.B."/>
            <person name="Smith C.D."/>
            <person name="Smith T.F."/>
            <person name="Spieth J."/>
            <person name="Stage D.E."/>
            <person name="Stark A."/>
            <person name="Stephan W."/>
            <person name="Strausberg R.L."/>
            <person name="Strempel S."/>
            <person name="Sturgill D."/>
            <person name="Sutton G."/>
            <person name="Sutton G.G."/>
            <person name="Tao W."/>
            <person name="Teichmann S."/>
            <person name="Tobari Y.N."/>
            <person name="Tomimura Y."/>
            <person name="Tsolas J.M."/>
            <person name="Valente V.L."/>
            <person name="Venter E."/>
            <person name="Venter J.C."/>
            <person name="Vicario S."/>
            <person name="Vieira F.G."/>
            <person name="Vilella A.J."/>
            <person name="Villasante A."/>
            <person name="Walenz B."/>
            <person name="Wang J."/>
            <person name="Wasserman M."/>
            <person name="Watts T."/>
            <person name="Wilson D."/>
            <person name="Wilson R.K."/>
            <person name="Wing R.A."/>
            <person name="Wolfner M.F."/>
            <person name="Wong A."/>
            <person name="Wong G.K."/>
            <person name="Wu C.I."/>
            <person name="Wu G."/>
            <person name="Yamamoto D."/>
            <person name="Yang H.P."/>
            <person name="Yang S.P."/>
            <person name="Yorke J.A."/>
            <person name="Yoshida K."/>
            <person name="Zdobnov E."/>
            <person name="Zhang P."/>
            <person name="Zhang Y."/>
            <person name="Zimin A.V."/>
            <person name="Baldwin J."/>
            <person name="Abdouelleil A."/>
            <person name="Abdulkadir J."/>
            <person name="Abebe A."/>
            <person name="Abera B."/>
            <person name="Abreu J."/>
            <person name="Acer S.C."/>
            <person name="Aftuck L."/>
            <person name="Alexander A."/>
            <person name="An P."/>
            <person name="Anderson E."/>
            <person name="Anderson S."/>
            <person name="Arachi H."/>
            <person name="Azer M."/>
            <person name="Bachantsang P."/>
            <person name="Barry A."/>
            <person name="Bayul T."/>
            <person name="Berlin A."/>
            <person name="Bessette D."/>
            <person name="Bloom T."/>
            <person name="Blye J."/>
            <person name="Boguslavskiy L."/>
            <person name="Bonnet C."/>
            <person name="Boukhgalter B."/>
            <person name="Bourzgui I."/>
            <person name="Brown A."/>
            <person name="Cahill P."/>
            <person name="Channer S."/>
            <person name="Cheshatsang Y."/>
            <person name="Chuda L."/>
            <person name="Citroen M."/>
            <person name="Collymore A."/>
            <person name="Cooke P."/>
            <person name="Costello M."/>
            <person name="D'Aco K."/>
            <person name="Daza R."/>
            <person name="De Haan G."/>
            <person name="DeGray S."/>
            <person name="DeMaso C."/>
            <person name="Dhargay N."/>
            <person name="Dooley K."/>
            <person name="Dooley E."/>
            <person name="Doricent M."/>
            <person name="Dorje P."/>
            <person name="Dorjee K."/>
            <person name="Dupes A."/>
            <person name="Elong R."/>
            <person name="Falk J."/>
            <person name="Farina A."/>
            <person name="Faro S."/>
            <person name="Ferguson D."/>
            <person name="Fisher S."/>
            <person name="Foley C.D."/>
            <person name="Franke A."/>
            <person name="Friedrich D."/>
            <person name="Gadbois L."/>
            <person name="Gearin G."/>
            <person name="Gearin C.R."/>
            <person name="Giannoukos G."/>
            <person name="Goode T."/>
            <person name="Graham J."/>
            <person name="Grandbois E."/>
            <person name="Grewal S."/>
            <person name="Gyaltsen K."/>
            <person name="Hafez N."/>
            <person name="Hagos B."/>
            <person name="Hall J."/>
            <person name="Henson C."/>
            <person name="Hollinger A."/>
            <person name="Honan T."/>
            <person name="Huard M.D."/>
            <person name="Hughes L."/>
            <person name="Hurhula B."/>
            <person name="Husby M.E."/>
            <person name="Kamat A."/>
            <person name="Kanga B."/>
            <person name="Kashin S."/>
            <person name="Khazanovich D."/>
            <person name="Kisner P."/>
            <person name="Lance K."/>
            <person name="Lara M."/>
            <person name="Lee W."/>
            <person name="Lennon N."/>
            <person name="Letendre F."/>
            <person name="LeVine R."/>
            <person name="Lipovsky A."/>
            <person name="Liu X."/>
            <person name="Liu J."/>
            <person name="Liu S."/>
            <person name="Lokyitsang T."/>
            <person name="Lokyitsang Y."/>
            <person name="Lubonja R."/>
            <person name="Lui A."/>
            <person name="MacDonald P."/>
            <person name="Magnisalis V."/>
            <person name="Maru K."/>
            <person name="Matthews C."/>
            <person name="McCusker W."/>
            <person name="McDonough S."/>
            <person name="Mehta T."/>
            <person name="Meldrim J."/>
            <person name="Meneus L."/>
            <person name="Mihai O."/>
            <person name="Mihalev A."/>
            <person name="Mihova T."/>
            <person name="Mittelman R."/>
            <person name="Mlenga V."/>
            <person name="Montmayeur A."/>
            <person name="Mulrain L."/>
            <person name="Navidi A."/>
            <person name="Naylor J."/>
            <person name="Negash T."/>
            <person name="Nguyen T."/>
            <person name="Nguyen N."/>
            <person name="Nicol R."/>
            <person name="Norbu C."/>
            <person name="Norbu N."/>
            <person name="Novod N."/>
            <person name="O'Neill B."/>
            <person name="Osman S."/>
            <person name="Markiewicz E."/>
            <person name="Oyono O.L."/>
            <person name="Patti C."/>
            <person name="Phunkhang P."/>
            <person name="Pierre F."/>
            <person name="Priest M."/>
            <person name="Raghuraman S."/>
            <person name="Rege F."/>
            <person name="Reyes R."/>
            <person name="Rise C."/>
            <person name="Rogov P."/>
            <person name="Ross K."/>
            <person name="Ryan E."/>
            <person name="Settipalli S."/>
            <person name="Shea T."/>
            <person name="Sherpa N."/>
            <person name="Shi L."/>
            <person name="Shih D."/>
            <person name="Sparrow T."/>
            <person name="Spaulding J."/>
            <person name="Stalker J."/>
            <person name="Stange-Thomann N."/>
            <person name="Stavropoulos S."/>
            <person name="Stone C."/>
            <person name="Strader C."/>
            <person name="Tesfaye S."/>
            <person name="Thomson T."/>
            <person name="Thoulutsang Y."/>
            <person name="Thoulutsang D."/>
            <person name="Topham K."/>
            <person name="Topping I."/>
            <person name="Tsamla T."/>
            <person name="Vassiliev H."/>
            <person name="Vo A."/>
            <person name="Wangchuk T."/>
            <person name="Wangdi T."/>
            <person name="Weiand M."/>
            <person name="Wilkinson J."/>
            <person name="Wilson A."/>
            <person name="Yadav S."/>
            <person name="Young G."/>
            <person name="Yu Q."/>
            <person name="Zembek L."/>
            <person name="Zhong D."/>
            <person name="Zimmer A."/>
            <person name="Zwirko Z."/>
            <person name="Jaffe D.B."/>
            <person name="Alvarez P."/>
            <person name="Brockman W."/>
            <person name="Butler J."/>
            <person name="Chin C."/>
            <person name="Gnerre S."/>
            <person name="Grabherr M."/>
            <person name="Kleber M."/>
            <person name="Mauceli E."/>
            <person name="MacCallum I."/>
        </authorList>
    </citation>
    <scope>NUCLEOTIDE SEQUENCE [LARGE SCALE GENOMIC DNA]</scope>
    <source>
        <strain evidence="3">Tucson 14030-0811.24</strain>
    </source>
</reference>
<evidence type="ECO:0000313" key="2">
    <source>
        <dbReference type="EMBL" id="EDW77287.2"/>
    </source>
</evidence>
<feature type="signal peptide" evidence="1">
    <location>
        <begin position="1"/>
        <end position="18"/>
    </location>
</feature>
<keyword evidence="3" id="KW-1185">Reference proteome</keyword>
<feature type="chain" id="PRO_5006458132" evidence="1">
    <location>
        <begin position="19"/>
        <end position="153"/>
    </location>
</feature>
<name>B4MYU8_DROWI</name>